<dbReference type="AlphaFoldDB" id="A0A1Y0I4K2"/>
<protein>
    <submittedName>
        <fullName evidence="1">Uncharacterized protein</fullName>
    </submittedName>
</protein>
<sequence length="157" mass="17689">MKVLAQVPMSEYVDGPKCSDPLDEKKRSSFLQKLRLGQGKEDNSKVAAAGKAPLKELTFNAAMWLRLFEVEGQFVSFFLVYRDDSGEFAVLIDEARVDGEAPSVMLTNNVSLTVRGEVQYIKACCAGLREGQRYFVDELYVQKVQTEQEQANLKRRA</sequence>
<dbReference type="Proteomes" id="UP000196027">
    <property type="component" value="Chromosome"/>
</dbReference>
<keyword evidence="2" id="KW-1185">Reference proteome</keyword>
<reference evidence="1 2" key="1">
    <citation type="submission" date="2017-05" db="EMBL/GenBank/DDBJ databases">
        <title>Genomic insights into alkan degradation activity of Oleiphilus messinensis.</title>
        <authorList>
            <person name="Kozyavkin S.A."/>
            <person name="Slesarev A.I."/>
            <person name="Golyshin P.N."/>
            <person name="Korzhenkov A."/>
            <person name="Golyshina O.N."/>
            <person name="Toshchakov S.V."/>
        </authorList>
    </citation>
    <scope>NUCLEOTIDE SEQUENCE [LARGE SCALE GENOMIC DNA]</scope>
    <source>
        <strain evidence="1 2">ME102</strain>
    </source>
</reference>
<gene>
    <name evidence="1" type="ORF">OLMES_0613</name>
</gene>
<evidence type="ECO:0000313" key="2">
    <source>
        <dbReference type="Proteomes" id="UP000196027"/>
    </source>
</evidence>
<accession>A0A1Y0I4K2</accession>
<organism evidence="1 2">
    <name type="scientific">Oleiphilus messinensis</name>
    <dbReference type="NCBI Taxonomy" id="141451"/>
    <lineage>
        <taxon>Bacteria</taxon>
        <taxon>Pseudomonadati</taxon>
        <taxon>Pseudomonadota</taxon>
        <taxon>Gammaproteobacteria</taxon>
        <taxon>Oceanospirillales</taxon>
        <taxon>Oleiphilaceae</taxon>
        <taxon>Oleiphilus</taxon>
    </lineage>
</organism>
<name>A0A1Y0I4K2_9GAMM</name>
<dbReference type="KEGG" id="ome:OLMES_0613"/>
<evidence type="ECO:0000313" key="1">
    <source>
        <dbReference type="EMBL" id="ARU54716.1"/>
    </source>
</evidence>
<proteinExistence type="predicted"/>
<dbReference type="EMBL" id="CP021425">
    <property type="protein sequence ID" value="ARU54716.1"/>
    <property type="molecule type" value="Genomic_DNA"/>
</dbReference>